<feature type="transmembrane region" description="Helical" evidence="3">
    <location>
        <begin position="43"/>
        <end position="67"/>
    </location>
</feature>
<gene>
    <name evidence="4" type="ORF">GCM10022423_12920</name>
</gene>
<evidence type="ECO:0008006" key="6">
    <source>
        <dbReference type="Google" id="ProtNLM"/>
    </source>
</evidence>
<dbReference type="Pfam" id="PF12799">
    <property type="entry name" value="LRR_4"/>
    <property type="match status" value="1"/>
</dbReference>
<sequence length="270" mass="30699">MNLIFLAGLTPFGYGFIGVLIVSFLLAYLGLKSSKKTEKIGCLSVGFVALLIWFVLMFPTFITFSIIENGNQAAKIGAAVFWVLIIVLILYFRFAKDTTSVKKMIFTFFKYFFYLIVLGLFLVLVFGMAYYVYARLFTAEKNEDPVWPALLCIFFLATLILAGFGLLNKNKEETKKQKTTFYNLKDAKLKPESVIELDLSKSKLTAFPVEILSFKNLKFLILSHNEISEIPNDINKLQKLIGLDLSNNPISDVERSKIRKLLSNEVEIVF</sequence>
<dbReference type="EMBL" id="BAABDU010000003">
    <property type="protein sequence ID" value="GAA3762766.1"/>
    <property type="molecule type" value="Genomic_DNA"/>
</dbReference>
<name>A0ABP7GF38_9FLAO</name>
<keyword evidence="2" id="KW-0677">Repeat</keyword>
<feature type="transmembrane region" description="Helical" evidence="3">
    <location>
        <begin position="73"/>
        <end position="92"/>
    </location>
</feature>
<evidence type="ECO:0000256" key="3">
    <source>
        <dbReference type="SAM" id="Phobius"/>
    </source>
</evidence>
<dbReference type="PROSITE" id="PS51450">
    <property type="entry name" value="LRR"/>
    <property type="match status" value="1"/>
</dbReference>
<evidence type="ECO:0000313" key="5">
    <source>
        <dbReference type="Proteomes" id="UP001500748"/>
    </source>
</evidence>
<evidence type="ECO:0000313" key="4">
    <source>
        <dbReference type="EMBL" id="GAA3762766.1"/>
    </source>
</evidence>
<dbReference type="RefSeq" id="WP_345141857.1">
    <property type="nucleotide sequence ID" value="NZ_BAABDU010000003.1"/>
</dbReference>
<accession>A0ABP7GF38</accession>
<dbReference type="PANTHER" id="PTHR48051:SF1">
    <property type="entry name" value="RAS SUPPRESSOR PROTEIN 1"/>
    <property type="match status" value="1"/>
</dbReference>
<reference evidence="5" key="1">
    <citation type="journal article" date="2019" name="Int. J. Syst. Evol. Microbiol.">
        <title>The Global Catalogue of Microorganisms (GCM) 10K type strain sequencing project: providing services to taxonomists for standard genome sequencing and annotation.</title>
        <authorList>
            <consortium name="The Broad Institute Genomics Platform"/>
            <consortium name="The Broad Institute Genome Sequencing Center for Infectious Disease"/>
            <person name="Wu L."/>
            <person name="Ma J."/>
        </authorList>
    </citation>
    <scope>NUCLEOTIDE SEQUENCE [LARGE SCALE GENOMIC DNA]</scope>
    <source>
        <strain evidence="5">JCM 17337</strain>
    </source>
</reference>
<feature type="transmembrane region" description="Helical" evidence="3">
    <location>
        <begin position="12"/>
        <end position="31"/>
    </location>
</feature>
<keyword evidence="3" id="KW-1133">Transmembrane helix</keyword>
<dbReference type="InterPro" id="IPR032675">
    <property type="entry name" value="LRR_dom_sf"/>
</dbReference>
<dbReference type="SUPFAM" id="SSF52058">
    <property type="entry name" value="L domain-like"/>
    <property type="match status" value="1"/>
</dbReference>
<dbReference type="Gene3D" id="3.80.10.10">
    <property type="entry name" value="Ribonuclease Inhibitor"/>
    <property type="match status" value="1"/>
</dbReference>
<dbReference type="InterPro" id="IPR050216">
    <property type="entry name" value="LRR_domain-containing"/>
</dbReference>
<organism evidence="4 5">
    <name type="scientific">Flavobacterium ginsengiterrae</name>
    <dbReference type="NCBI Taxonomy" id="871695"/>
    <lineage>
        <taxon>Bacteria</taxon>
        <taxon>Pseudomonadati</taxon>
        <taxon>Bacteroidota</taxon>
        <taxon>Flavobacteriia</taxon>
        <taxon>Flavobacteriales</taxon>
        <taxon>Flavobacteriaceae</taxon>
        <taxon>Flavobacterium</taxon>
    </lineage>
</organism>
<dbReference type="InterPro" id="IPR025875">
    <property type="entry name" value="Leu-rich_rpt_4"/>
</dbReference>
<keyword evidence="5" id="KW-1185">Reference proteome</keyword>
<keyword evidence="3" id="KW-0472">Membrane</keyword>
<evidence type="ECO:0000256" key="1">
    <source>
        <dbReference type="ARBA" id="ARBA00022614"/>
    </source>
</evidence>
<keyword evidence="1" id="KW-0433">Leucine-rich repeat</keyword>
<dbReference type="PANTHER" id="PTHR48051">
    <property type="match status" value="1"/>
</dbReference>
<feature type="transmembrane region" description="Helical" evidence="3">
    <location>
        <begin position="145"/>
        <end position="167"/>
    </location>
</feature>
<keyword evidence="3" id="KW-0812">Transmembrane</keyword>
<dbReference type="Proteomes" id="UP001500748">
    <property type="component" value="Unassembled WGS sequence"/>
</dbReference>
<comment type="caution">
    <text evidence="4">The sequence shown here is derived from an EMBL/GenBank/DDBJ whole genome shotgun (WGS) entry which is preliminary data.</text>
</comment>
<feature type="transmembrane region" description="Helical" evidence="3">
    <location>
        <begin position="112"/>
        <end position="133"/>
    </location>
</feature>
<proteinExistence type="predicted"/>
<protein>
    <recommendedName>
        <fullName evidence="6">Leucine rich repeat (LRR) protein</fullName>
    </recommendedName>
</protein>
<evidence type="ECO:0000256" key="2">
    <source>
        <dbReference type="ARBA" id="ARBA00022737"/>
    </source>
</evidence>
<dbReference type="InterPro" id="IPR001611">
    <property type="entry name" value="Leu-rich_rpt"/>
</dbReference>